<dbReference type="CDD" id="cd07067">
    <property type="entry name" value="HP_PGM_like"/>
    <property type="match status" value="1"/>
</dbReference>
<sequence length="168" mass="18924">MTVKQLYLARHAKSAWDTEALNDFSRPLSKRGIKDIKRMGKKLAELEWNPQLILCSPAQRTRQTCDLLYQYALLEGDIEYKDELYVARTSALVKLLADTPETTGSVMIIAHNPAIEWLLLDLCNDVPAQANGKIVATTNIAKINFQGSWNNLQRGSGELVDLLRPKEI</sequence>
<organism evidence="2">
    <name type="scientific">Leucothrix mucor</name>
    <dbReference type="NCBI Taxonomy" id="45248"/>
    <lineage>
        <taxon>Bacteria</taxon>
        <taxon>Pseudomonadati</taxon>
        <taxon>Pseudomonadota</taxon>
        <taxon>Gammaproteobacteria</taxon>
        <taxon>Thiotrichales</taxon>
        <taxon>Thiotrichaceae</taxon>
        <taxon>Leucothrix</taxon>
    </lineage>
</organism>
<dbReference type="InterPro" id="IPR029033">
    <property type="entry name" value="His_PPase_superfam"/>
</dbReference>
<evidence type="ECO:0008006" key="3">
    <source>
        <dbReference type="Google" id="ProtNLM"/>
    </source>
</evidence>
<protein>
    <recommendedName>
        <fullName evidence="3">Phosphohistidine phosphatase</fullName>
    </recommendedName>
</protein>
<gene>
    <name evidence="2" type="ORF">ENJ51_00695</name>
</gene>
<dbReference type="SMART" id="SM00855">
    <property type="entry name" value="PGAM"/>
    <property type="match status" value="1"/>
</dbReference>
<proteinExistence type="predicted"/>
<dbReference type="Proteomes" id="UP000885750">
    <property type="component" value="Unassembled WGS sequence"/>
</dbReference>
<dbReference type="EMBL" id="DRMS01000026">
    <property type="protein sequence ID" value="HFC91307.1"/>
    <property type="molecule type" value="Genomic_DNA"/>
</dbReference>
<dbReference type="Pfam" id="PF00300">
    <property type="entry name" value="His_Phos_1"/>
    <property type="match status" value="1"/>
</dbReference>
<feature type="binding site" evidence="1">
    <location>
        <position position="60"/>
    </location>
    <ligand>
        <name>substrate</name>
    </ligand>
</feature>
<name>A0A7V2SYB5_LEUMU</name>
<dbReference type="Gene3D" id="3.40.50.1240">
    <property type="entry name" value="Phosphoglycerate mutase-like"/>
    <property type="match status" value="1"/>
</dbReference>
<dbReference type="PANTHER" id="PTHR47623">
    <property type="entry name" value="OS09G0287300 PROTEIN"/>
    <property type="match status" value="1"/>
</dbReference>
<accession>A0A7V2SYB5</accession>
<evidence type="ECO:0000313" key="2">
    <source>
        <dbReference type="EMBL" id="HFC91307.1"/>
    </source>
</evidence>
<dbReference type="AlphaFoldDB" id="A0A7V2SYB5"/>
<comment type="caution">
    <text evidence="2">The sequence shown here is derived from an EMBL/GenBank/DDBJ whole genome shotgun (WGS) entry which is preliminary data.</text>
</comment>
<dbReference type="InterPro" id="IPR013078">
    <property type="entry name" value="His_Pase_superF_clade-1"/>
</dbReference>
<dbReference type="PANTHER" id="PTHR47623:SF1">
    <property type="entry name" value="OS09G0287300 PROTEIN"/>
    <property type="match status" value="1"/>
</dbReference>
<evidence type="ECO:0000256" key="1">
    <source>
        <dbReference type="PIRSR" id="PIRSR613078-2"/>
    </source>
</evidence>
<dbReference type="SUPFAM" id="SSF53254">
    <property type="entry name" value="Phosphoglycerate mutase-like"/>
    <property type="match status" value="1"/>
</dbReference>
<reference evidence="2" key="1">
    <citation type="journal article" date="2020" name="mSystems">
        <title>Genome- and Community-Level Interaction Insights into Carbon Utilization and Element Cycling Functions of Hydrothermarchaeota in Hydrothermal Sediment.</title>
        <authorList>
            <person name="Zhou Z."/>
            <person name="Liu Y."/>
            <person name="Xu W."/>
            <person name="Pan J."/>
            <person name="Luo Z.H."/>
            <person name="Li M."/>
        </authorList>
    </citation>
    <scope>NUCLEOTIDE SEQUENCE [LARGE SCALE GENOMIC DNA]</scope>
    <source>
        <strain evidence="2">HyVt-493</strain>
    </source>
</reference>